<evidence type="ECO:0000313" key="1">
    <source>
        <dbReference type="EMBL" id="QIG45600.1"/>
    </source>
</evidence>
<dbReference type="AlphaFoldDB" id="A0A6G6WKK6"/>
<dbReference type="Proteomes" id="UP000502996">
    <property type="component" value="Chromosome"/>
</dbReference>
<sequence length="96" mass="11327">MGRHLVEFDGRVKYQRGGLADRPVEDVVWEEKRRQDWLCGFKLGMSRLVWDDVRPGAWDRTRTWLAREVLDTRARFGTSIDDLAAYVVHEPRRRAA</sequence>
<keyword evidence="2" id="KW-1185">Reference proteome</keyword>
<dbReference type="EMBL" id="CP049257">
    <property type="protein sequence ID" value="QIG45600.1"/>
    <property type="molecule type" value="Genomic_DNA"/>
</dbReference>
<accession>A0A6G6WKK6</accession>
<organism evidence="1 2">
    <name type="scientific">Nocardioides anomalus</name>
    <dbReference type="NCBI Taxonomy" id="2712223"/>
    <lineage>
        <taxon>Bacteria</taxon>
        <taxon>Bacillati</taxon>
        <taxon>Actinomycetota</taxon>
        <taxon>Actinomycetes</taxon>
        <taxon>Propionibacteriales</taxon>
        <taxon>Nocardioidaceae</taxon>
        <taxon>Nocardioides</taxon>
    </lineage>
</organism>
<protein>
    <submittedName>
        <fullName evidence="1">Uncharacterized protein</fullName>
    </submittedName>
</protein>
<dbReference type="RefSeq" id="WP_165238330.1">
    <property type="nucleotide sequence ID" value="NZ_CP049257.1"/>
</dbReference>
<reference evidence="1 2" key="1">
    <citation type="submission" date="2020-02" db="EMBL/GenBank/DDBJ databases">
        <title>Full genome sequence of Nocardioides sp. R-3366.</title>
        <authorList>
            <person name="Im W.-T."/>
        </authorList>
    </citation>
    <scope>NUCLEOTIDE SEQUENCE [LARGE SCALE GENOMIC DNA]</scope>
    <source>
        <strain evidence="1 2">R-3366</strain>
    </source>
</reference>
<evidence type="ECO:0000313" key="2">
    <source>
        <dbReference type="Proteomes" id="UP000502996"/>
    </source>
</evidence>
<dbReference type="KEGG" id="nano:G5V58_25220"/>
<gene>
    <name evidence="1" type="ORF">G5V58_25220</name>
</gene>
<name>A0A6G6WKK6_9ACTN</name>
<proteinExistence type="predicted"/>